<reference evidence="1 2" key="1">
    <citation type="submission" date="2023-03" db="EMBL/GenBank/DDBJ databases">
        <title>High-quality genome of Scylla paramamosain provides insights in environmental adaptation.</title>
        <authorList>
            <person name="Zhang L."/>
        </authorList>
    </citation>
    <scope>NUCLEOTIDE SEQUENCE [LARGE SCALE GENOMIC DNA]</scope>
    <source>
        <strain evidence="1">LZ_2023a</strain>
        <tissue evidence="1">Muscle</tissue>
    </source>
</reference>
<keyword evidence="2" id="KW-1185">Reference proteome</keyword>
<dbReference type="Proteomes" id="UP001487740">
    <property type="component" value="Unassembled WGS sequence"/>
</dbReference>
<dbReference type="AlphaFoldDB" id="A0AAW0ST79"/>
<sequence length="88" mass="9735">MRVTLHSAVITTPAFFIQDRVARKQDVAVVVWLSAWLRCGGCGGVVKRQQEHKGLVVKSSRDDYEVHVCEIRDGQLILQARVGGGVHP</sequence>
<evidence type="ECO:0000313" key="2">
    <source>
        <dbReference type="Proteomes" id="UP001487740"/>
    </source>
</evidence>
<comment type="caution">
    <text evidence="1">The sequence shown here is derived from an EMBL/GenBank/DDBJ whole genome shotgun (WGS) entry which is preliminary data.</text>
</comment>
<evidence type="ECO:0000313" key="1">
    <source>
        <dbReference type="EMBL" id="KAK8378209.1"/>
    </source>
</evidence>
<proteinExistence type="predicted"/>
<accession>A0AAW0ST79</accession>
<protein>
    <submittedName>
        <fullName evidence="1">Uncharacterized protein</fullName>
    </submittedName>
</protein>
<organism evidence="1 2">
    <name type="scientific">Scylla paramamosain</name>
    <name type="common">Mud crab</name>
    <dbReference type="NCBI Taxonomy" id="85552"/>
    <lineage>
        <taxon>Eukaryota</taxon>
        <taxon>Metazoa</taxon>
        <taxon>Ecdysozoa</taxon>
        <taxon>Arthropoda</taxon>
        <taxon>Crustacea</taxon>
        <taxon>Multicrustacea</taxon>
        <taxon>Malacostraca</taxon>
        <taxon>Eumalacostraca</taxon>
        <taxon>Eucarida</taxon>
        <taxon>Decapoda</taxon>
        <taxon>Pleocyemata</taxon>
        <taxon>Brachyura</taxon>
        <taxon>Eubrachyura</taxon>
        <taxon>Portunoidea</taxon>
        <taxon>Portunidae</taxon>
        <taxon>Portuninae</taxon>
        <taxon>Scylla</taxon>
    </lineage>
</organism>
<name>A0AAW0ST79_SCYPA</name>
<gene>
    <name evidence="1" type="ORF">O3P69_018884</name>
</gene>
<dbReference type="EMBL" id="JARAKH010000046">
    <property type="protein sequence ID" value="KAK8378209.1"/>
    <property type="molecule type" value="Genomic_DNA"/>
</dbReference>